<gene>
    <name evidence="1" type="ORF">AX777_13205</name>
</gene>
<name>A0A177JTY7_SPHYA</name>
<evidence type="ECO:0000313" key="2">
    <source>
        <dbReference type="Proteomes" id="UP000077262"/>
    </source>
</evidence>
<comment type="caution">
    <text evidence="1">The sequence shown here is derived from an EMBL/GenBank/DDBJ whole genome shotgun (WGS) entry which is preliminary data.</text>
</comment>
<proteinExistence type="predicted"/>
<dbReference type="EMBL" id="LSTR01000030">
    <property type="protein sequence ID" value="OAH44337.1"/>
    <property type="molecule type" value="Genomic_DNA"/>
</dbReference>
<protein>
    <submittedName>
        <fullName evidence="1">Uncharacterized protein</fullName>
    </submittedName>
</protein>
<organism evidence="1 2">
    <name type="scientific">Sphingobium yanoikuyae</name>
    <name type="common">Sphingomonas yanoikuyae</name>
    <dbReference type="NCBI Taxonomy" id="13690"/>
    <lineage>
        <taxon>Bacteria</taxon>
        <taxon>Pseudomonadati</taxon>
        <taxon>Pseudomonadota</taxon>
        <taxon>Alphaproteobacteria</taxon>
        <taxon>Sphingomonadales</taxon>
        <taxon>Sphingomonadaceae</taxon>
        <taxon>Sphingobium</taxon>
    </lineage>
</organism>
<dbReference type="AlphaFoldDB" id="A0A177JTY7"/>
<sequence>MIDPPHGWRYGFPKPLTLGEGQSLQDWLIENGYPQAEINAFGIAHLPCRYWTREIEEPPPYELNAHDIGERRKLILARRHVAALRANPELIIQAKAENDRQLASHRATIGNRAWRFLLRRSIDEIIAYMLQKSPTGRTLRSTSPFSMILPPEPEAERRRMWRAAKAELLADYLSGGKGIRNFQLRPNADRDTIDMEN</sequence>
<accession>A0A177JTY7</accession>
<reference evidence="1 2" key="1">
    <citation type="submission" date="2016-02" db="EMBL/GenBank/DDBJ databases">
        <authorList>
            <person name="Wen L."/>
            <person name="He K."/>
            <person name="Yang H."/>
        </authorList>
    </citation>
    <scope>NUCLEOTIDE SEQUENCE [LARGE SCALE GENOMIC DNA]</scope>
    <source>
        <strain evidence="1 2">CD09_2</strain>
    </source>
</reference>
<evidence type="ECO:0000313" key="1">
    <source>
        <dbReference type="EMBL" id="OAH44337.1"/>
    </source>
</evidence>
<dbReference type="Proteomes" id="UP000077262">
    <property type="component" value="Unassembled WGS sequence"/>
</dbReference>